<reference evidence="7 8" key="1">
    <citation type="submission" date="2015-10" db="EMBL/GenBank/DDBJ databases">
        <title>Corynebacteirum lowii and Corynebacterium oculi species nova, derived from human clinical disease and and emended description of Corynebacterium mastiditis.</title>
        <authorList>
            <person name="Bernard K."/>
            <person name="Pacheco A.L."/>
            <person name="Mcdougall C."/>
            <person name="Burtx T."/>
            <person name="Weibe D."/>
            <person name="Tyler S."/>
            <person name="Olson A.B."/>
            <person name="Cnockaert M."/>
            <person name="Eguchi H."/>
            <person name="Kuwahara T."/>
            <person name="Nakayama-Imaohji H."/>
            <person name="Boudewijins M."/>
            <person name="Van Hoecke F."/>
            <person name="Bernier A.-M."/>
            <person name="Vandamme P."/>
        </authorList>
    </citation>
    <scope>NUCLEOTIDE SEQUENCE [LARGE SCALE GENOMIC DNA]</scope>
    <source>
        <strain evidence="7 8">NML 130206</strain>
    </source>
</reference>
<dbReference type="Proteomes" id="UP000050488">
    <property type="component" value="Unassembled WGS sequence"/>
</dbReference>
<comment type="similarity">
    <text evidence="1">Belongs to the low molecular weight phosphotyrosine protein phosphatase family.</text>
</comment>
<dbReference type="Pfam" id="PF01451">
    <property type="entry name" value="LMWPc"/>
    <property type="match status" value="1"/>
</dbReference>
<dbReference type="InterPro" id="IPR023485">
    <property type="entry name" value="Ptyr_pPase"/>
</dbReference>
<evidence type="ECO:0000256" key="4">
    <source>
        <dbReference type="ARBA" id="ARBA00022912"/>
    </source>
</evidence>
<comment type="caution">
    <text evidence="7">The sequence shown here is derived from an EMBL/GenBank/DDBJ whole genome shotgun (WGS) entry which is preliminary data.</text>
</comment>
<keyword evidence="4" id="KW-0904">Protein phosphatase</keyword>
<dbReference type="InterPro" id="IPR036196">
    <property type="entry name" value="Ptyr_pPase_sf"/>
</dbReference>
<dbReference type="EMBL" id="LKEV01000002">
    <property type="protein sequence ID" value="KQB86831.1"/>
    <property type="molecule type" value="Genomic_DNA"/>
</dbReference>
<feature type="active site" evidence="5">
    <location>
        <position position="17"/>
    </location>
</feature>
<evidence type="ECO:0000256" key="5">
    <source>
        <dbReference type="PIRSR" id="PIRSR617867-1"/>
    </source>
</evidence>
<evidence type="ECO:0000256" key="3">
    <source>
        <dbReference type="ARBA" id="ARBA00022801"/>
    </source>
</evidence>
<dbReference type="InterPro" id="IPR050438">
    <property type="entry name" value="LMW_PTPase"/>
</dbReference>
<dbReference type="STRING" id="1544413.Clow_01039"/>
<dbReference type="AlphaFoldDB" id="A0A0Q1AJ68"/>
<dbReference type="EC" id="3.1.3.48" evidence="2"/>
<keyword evidence="3 7" id="KW-0378">Hydrolase</keyword>
<evidence type="ECO:0000313" key="8">
    <source>
        <dbReference type="Proteomes" id="UP000050488"/>
    </source>
</evidence>
<dbReference type="InterPro" id="IPR017867">
    <property type="entry name" value="Tyr_phospatase_low_mol_wt"/>
</dbReference>
<organism evidence="7 8">
    <name type="scientific">Corynebacterium lowii</name>
    <dbReference type="NCBI Taxonomy" id="1544413"/>
    <lineage>
        <taxon>Bacteria</taxon>
        <taxon>Bacillati</taxon>
        <taxon>Actinomycetota</taxon>
        <taxon>Actinomycetes</taxon>
        <taxon>Mycobacteriales</taxon>
        <taxon>Corynebacteriaceae</taxon>
        <taxon>Corynebacterium</taxon>
    </lineage>
</organism>
<feature type="active site" description="Proton donor" evidence="5">
    <location>
        <position position="127"/>
    </location>
</feature>
<gene>
    <name evidence="7" type="primary">ptpA</name>
    <name evidence="7" type="ORF">Clow_01039</name>
</gene>
<accession>A0A0Q1AJ68</accession>
<dbReference type="PANTHER" id="PTHR11717:SF7">
    <property type="entry name" value="LOW MOLECULAR WEIGHT PHOSPHOTYROSINE PROTEIN PHOSPHATASE"/>
    <property type="match status" value="1"/>
</dbReference>
<evidence type="ECO:0000313" key="7">
    <source>
        <dbReference type="EMBL" id="KQB86831.1"/>
    </source>
</evidence>
<dbReference type="GO" id="GO:0004725">
    <property type="term" value="F:protein tyrosine phosphatase activity"/>
    <property type="evidence" value="ECO:0007669"/>
    <property type="project" value="UniProtKB-EC"/>
</dbReference>
<protein>
    <recommendedName>
        <fullName evidence="2">protein-tyrosine-phosphatase</fullName>
        <ecNumber evidence="2">3.1.3.48</ecNumber>
    </recommendedName>
</protein>
<feature type="active site" description="Nucleophile" evidence="5">
    <location>
        <position position="11"/>
    </location>
</feature>
<sequence>MAQHLHIDCVCTGNICRSPMAEALLRDAALDAGLADRLTITSCGLGGWHEGNPADPRTLAELSAHGHDGSNLRASIFGPADAQADLLLALDTGHRSRLIVEHGVPAERVRLLRSFDPDSPPKSSVADPYYGGQEGFRTCYSQISAALDGILDWARARLD</sequence>
<feature type="domain" description="Phosphotyrosine protein phosphatase I" evidence="6">
    <location>
        <begin position="5"/>
        <end position="153"/>
    </location>
</feature>
<dbReference type="CDD" id="cd16343">
    <property type="entry name" value="LMWPTP"/>
    <property type="match status" value="1"/>
</dbReference>
<keyword evidence="8" id="KW-1185">Reference proteome</keyword>
<dbReference type="SMART" id="SM00226">
    <property type="entry name" value="LMWPc"/>
    <property type="match status" value="1"/>
</dbReference>
<proteinExistence type="inferred from homology"/>
<dbReference type="OrthoDB" id="9784339at2"/>
<dbReference type="PANTHER" id="PTHR11717">
    <property type="entry name" value="LOW MOLECULAR WEIGHT PROTEIN TYROSINE PHOSPHATASE"/>
    <property type="match status" value="1"/>
</dbReference>
<dbReference type="SUPFAM" id="SSF52788">
    <property type="entry name" value="Phosphotyrosine protein phosphatases I"/>
    <property type="match status" value="1"/>
</dbReference>
<dbReference type="PRINTS" id="PR00719">
    <property type="entry name" value="LMWPTPASE"/>
</dbReference>
<dbReference type="PATRIC" id="fig|1544413.3.peg.1047"/>
<dbReference type="RefSeq" id="WP_055177196.1">
    <property type="nucleotide sequence ID" value="NZ_JAUSQY010000001.1"/>
</dbReference>
<dbReference type="Gene3D" id="3.40.50.2300">
    <property type="match status" value="1"/>
</dbReference>
<evidence type="ECO:0000256" key="1">
    <source>
        <dbReference type="ARBA" id="ARBA00011063"/>
    </source>
</evidence>
<evidence type="ECO:0000256" key="2">
    <source>
        <dbReference type="ARBA" id="ARBA00013064"/>
    </source>
</evidence>
<evidence type="ECO:0000259" key="6">
    <source>
        <dbReference type="SMART" id="SM00226"/>
    </source>
</evidence>
<name>A0A0Q1AJ68_9CORY</name>